<dbReference type="Gene3D" id="3.40.50.150">
    <property type="entry name" value="Vaccinia Virus protein VP39"/>
    <property type="match status" value="1"/>
</dbReference>
<evidence type="ECO:0000259" key="2">
    <source>
        <dbReference type="Pfam" id="PF13847"/>
    </source>
</evidence>
<accession>A0AAD4MNZ5</accession>
<dbReference type="Pfam" id="PF13847">
    <property type="entry name" value="Methyltransf_31"/>
    <property type="match status" value="1"/>
</dbReference>
<keyword evidence="4" id="KW-0489">Methyltransferase</keyword>
<reference evidence="4" key="1">
    <citation type="submission" date="2022-01" db="EMBL/GenBank/DDBJ databases">
        <title>Genome Sequence Resource for Two Populations of Ditylenchus destructor, the Migratory Endoparasitic Phytonematode.</title>
        <authorList>
            <person name="Zhang H."/>
            <person name="Lin R."/>
            <person name="Xie B."/>
        </authorList>
    </citation>
    <scope>NUCLEOTIDE SEQUENCE</scope>
    <source>
        <strain evidence="4">BazhouSP</strain>
    </source>
</reference>
<evidence type="ECO:0000256" key="1">
    <source>
        <dbReference type="SAM" id="MobiDB-lite"/>
    </source>
</evidence>
<dbReference type="PANTHER" id="PTHR45581:SF3">
    <property type="entry name" value="METHYLTRANSFERASE DOMAIN-CONTAINING PROTEIN"/>
    <property type="match status" value="1"/>
</dbReference>
<organism evidence="4 5">
    <name type="scientific">Ditylenchus destructor</name>
    <dbReference type="NCBI Taxonomy" id="166010"/>
    <lineage>
        <taxon>Eukaryota</taxon>
        <taxon>Metazoa</taxon>
        <taxon>Ecdysozoa</taxon>
        <taxon>Nematoda</taxon>
        <taxon>Chromadorea</taxon>
        <taxon>Rhabditida</taxon>
        <taxon>Tylenchina</taxon>
        <taxon>Tylenchomorpha</taxon>
        <taxon>Sphaerularioidea</taxon>
        <taxon>Anguinidae</taxon>
        <taxon>Anguininae</taxon>
        <taxon>Ditylenchus</taxon>
    </lineage>
</organism>
<keyword evidence="4" id="KW-0808">Transferase</keyword>
<dbReference type="PANTHER" id="PTHR45581">
    <property type="entry name" value="PROTEIN CBG10435"/>
    <property type="match status" value="1"/>
</dbReference>
<keyword evidence="5" id="KW-1185">Reference proteome</keyword>
<gene>
    <name evidence="4" type="ORF">DdX_16786</name>
</gene>
<feature type="domain" description="S-adenosylmethionine-dependent methyltransferase Rv2258c-like winged HTH" evidence="3">
    <location>
        <begin position="43"/>
        <end position="117"/>
    </location>
</feature>
<evidence type="ECO:0000313" key="4">
    <source>
        <dbReference type="EMBL" id="KAI1700321.1"/>
    </source>
</evidence>
<name>A0AAD4MNZ5_9BILA</name>
<feature type="domain" description="Methyltransferase" evidence="2">
    <location>
        <begin position="200"/>
        <end position="308"/>
    </location>
</feature>
<dbReference type="InterPro" id="IPR029063">
    <property type="entry name" value="SAM-dependent_MTases_sf"/>
</dbReference>
<dbReference type="Pfam" id="PF21320">
    <property type="entry name" value="WHD_Rv2258c"/>
    <property type="match status" value="1"/>
</dbReference>
<comment type="caution">
    <text evidence="4">The sequence shown here is derived from an EMBL/GenBank/DDBJ whole genome shotgun (WGS) entry which is preliminary data.</text>
</comment>
<evidence type="ECO:0000313" key="5">
    <source>
        <dbReference type="Proteomes" id="UP001201812"/>
    </source>
</evidence>
<dbReference type="GO" id="GO:0008168">
    <property type="term" value="F:methyltransferase activity"/>
    <property type="evidence" value="ECO:0007669"/>
    <property type="project" value="UniProtKB-KW"/>
</dbReference>
<dbReference type="InterPro" id="IPR025714">
    <property type="entry name" value="Methyltranfer_dom"/>
</dbReference>
<proteinExistence type="predicted"/>
<evidence type="ECO:0000259" key="3">
    <source>
        <dbReference type="Pfam" id="PF21320"/>
    </source>
</evidence>
<dbReference type="SUPFAM" id="SSF53335">
    <property type="entry name" value="S-adenosyl-L-methionine-dependent methyltransferases"/>
    <property type="match status" value="1"/>
</dbReference>
<feature type="compositionally biased region" description="Basic and acidic residues" evidence="1">
    <location>
        <begin position="1"/>
        <end position="12"/>
    </location>
</feature>
<dbReference type="GO" id="GO:0032259">
    <property type="term" value="P:methylation"/>
    <property type="evidence" value="ECO:0007669"/>
    <property type="project" value="UniProtKB-KW"/>
</dbReference>
<dbReference type="Proteomes" id="UP001201812">
    <property type="component" value="Unassembled WGS sequence"/>
</dbReference>
<dbReference type="EMBL" id="JAKKPZ010000149">
    <property type="protein sequence ID" value="KAI1700321.1"/>
    <property type="molecule type" value="Genomic_DNA"/>
</dbReference>
<sequence length="394" mass="43696">MAEKSAVDRSASRTETGPNQLGPEESAQAFKKRLFGIASNGLLSLNVGLGSELDLYQILADCASENQPASVEKIAERGKLKPRYVKEWLSAMVCAQIVESDPSGERFWIPEEKLKILLGNPDTCHKPDDSLVVHGFLPNFAKAFDDVAGIFRKDGPYGLDYESYIGFFQPMNEWSKSLHRSHHLTKDYVEAMGVREALQRGIDVLDVGSGEGHHVMEIAKHFPASRFTSLDIYAPVVETSSARAKQLGIRNIDFVVGDAQKMAADWSNRFDLITVFDSCHDQYRPDITFKEMRRCLKVGGRLAVCEYMGSTGNCYEDRKKFGNDLATLFYAGSVMHCLPIGSNSADSLRLGTMSGTEIWKHLLALGGFEGEDVAVIRLPCFPVSVFYRAIKSSE</sequence>
<dbReference type="AlphaFoldDB" id="A0AAD4MNZ5"/>
<protein>
    <submittedName>
        <fullName evidence="4">Methyltransferase domain-containing protein</fullName>
    </submittedName>
</protein>
<dbReference type="InterPro" id="IPR048711">
    <property type="entry name" value="WHD_Rv2258c"/>
</dbReference>
<dbReference type="CDD" id="cd02440">
    <property type="entry name" value="AdoMet_MTases"/>
    <property type="match status" value="1"/>
</dbReference>
<feature type="region of interest" description="Disordered" evidence="1">
    <location>
        <begin position="1"/>
        <end position="24"/>
    </location>
</feature>